<sequence>MSINQYTKEQLRETSFIEVAYELLEEKKEAVPFKELVNEIVGLLGIPKSEVSEKMVQFYTDLNIDGRFLGLGDNRWGLRFWYPVDHVEEEVAPVVKPRKKKAKKVVEEDEIFDDIEEEELEFDDFEEDDLAEDDEEDFDEDAEEVDEFAEEIIEDDEEELLIEEDDDDDLDDEESDLDKEKDL</sequence>
<feature type="compositionally biased region" description="Acidic residues" evidence="7">
    <location>
        <begin position="116"/>
        <end position="177"/>
    </location>
</feature>
<feature type="domain" description="HTH HARE-type" evidence="8">
    <location>
        <begin position="14"/>
        <end position="81"/>
    </location>
</feature>
<dbReference type="HAMAP" id="MF_00357">
    <property type="entry name" value="RNApol_bact_RpoE"/>
    <property type="match status" value="1"/>
</dbReference>
<dbReference type="Pfam" id="PF05066">
    <property type="entry name" value="HARE-HTH"/>
    <property type="match status" value="1"/>
</dbReference>
<evidence type="ECO:0000256" key="3">
    <source>
        <dbReference type="ARBA" id="ARBA00022679"/>
    </source>
</evidence>
<dbReference type="PROSITE" id="PS51913">
    <property type="entry name" value="HTH_HARE"/>
    <property type="match status" value="1"/>
</dbReference>
<evidence type="ECO:0000259" key="8">
    <source>
        <dbReference type="PROSITE" id="PS51913"/>
    </source>
</evidence>
<dbReference type="OrthoDB" id="401223at2"/>
<name>A0A398BAM5_9BACI</name>
<dbReference type="InterPro" id="IPR038087">
    <property type="entry name" value="RNAP_delta_N_dom_sf"/>
</dbReference>
<keyword evidence="4 6" id="KW-0548">Nucleotidyltransferase</keyword>
<dbReference type="GO" id="GO:0006351">
    <property type="term" value="P:DNA-templated transcription"/>
    <property type="evidence" value="ECO:0007669"/>
    <property type="project" value="InterPro"/>
</dbReference>
<dbReference type="GO" id="GO:0003899">
    <property type="term" value="F:DNA-directed RNA polymerase activity"/>
    <property type="evidence" value="ECO:0007669"/>
    <property type="project" value="UniProtKB-UniRule"/>
</dbReference>
<evidence type="ECO:0000313" key="10">
    <source>
        <dbReference type="Proteomes" id="UP000265816"/>
    </source>
</evidence>
<reference evidence="9 10" key="1">
    <citation type="submission" date="2018-08" db="EMBL/GenBank/DDBJ databases">
        <title>Bacillus jemisoniae sp. nov., Bacillus chryseoplanitiae sp. nov., Bacillus resnikiae sp. nov., and Bacillus frankliniae sp. nov., isolated from Viking spacecraft and associated surfaces.</title>
        <authorList>
            <person name="Seuylemezian A."/>
            <person name="Vaishampayan P."/>
        </authorList>
    </citation>
    <scope>NUCLEOTIDE SEQUENCE [LARGE SCALE GENOMIC DNA]</scope>
    <source>
        <strain evidence="9 10">JJ-247</strain>
    </source>
</reference>
<dbReference type="InterPro" id="IPR007759">
    <property type="entry name" value="Asxl_HARE-HTH"/>
</dbReference>
<evidence type="ECO:0000256" key="4">
    <source>
        <dbReference type="ARBA" id="ARBA00022695"/>
    </source>
</evidence>
<dbReference type="GO" id="GO:0006355">
    <property type="term" value="P:regulation of DNA-templated transcription"/>
    <property type="evidence" value="ECO:0007669"/>
    <property type="project" value="UniProtKB-UniRule"/>
</dbReference>
<evidence type="ECO:0000313" key="9">
    <source>
        <dbReference type="EMBL" id="RID86877.1"/>
    </source>
</evidence>
<dbReference type="InterPro" id="IPR029757">
    <property type="entry name" value="RpoE"/>
</dbReference>
<evidence type="ECO:0000256" key="7">
    <source>
        <dbReference type="SAM" id="MobiDB-lite"/>
    </source>
</evidence>
<feature type="region of interest" description="Disordered" evidence="7">
    <location>
        <begin position="116"/>
        <end position="183"/>
    </location>
</feature>
<dbReference type="RefSeq" id="WP_119112056.1">
    <property type="nucleotide sequence ID" value="NZ_CBCSEO010000006.1"/>
</dbReference>
<dbReference type="Proteomes" id="UP000265816">
    <property type="component" value="Unassembled WGS sequence"/>
</dbReference>
<protein>
    <recommendedName>
        <fullName evidence="6">Probable DNA-directed RNA polymerase subunit delta</fullName>
    </recommendedName>
    <alternativeName>
        <fullName evidence="6">RNAP delta factor</fullName>
    </alternativeName>
</protein>
<proteinExistence type="inferred from homology"/>
<dbReference type="GO" id="GO:0000428">
    <property type="term" value="C:DNA-directed RNA polymerase complex"/>
    <property type="evidence" value="ECO:0007669"/>
    <property type="project" value="UniProtKB-KW"/>
</dbReference>
<dbReference type="EMBL" id="QWVT01000011">
    <property type="protein sequence ID" value="RID86877.1"/>
    <property type="molecule type" value="Genomic_DNA"/>
</dbReference>
<evidence type="ECO:0000256" key="1">
    <source>
        <dbReference type="ARBA" id="ARBA00009828"/>
    </source>
</evidence>
<dbReference type="Gene3D" id="1.10.10.1250">
    <property type="entry name" value="RNA polymerase, subunit delta, N-terminal domain"/>
    <property type="match status" value="1"/>
</dbReference>
<comment type="subunit">
    <text evidence="6">RNAP is composed of a core of 2 alpha, a beta and a beta' subunits. The core is associated with a delta subunit and one of several sigma factors.</text>
</comment>
<comment type="caution">
    <text evidence="9">The sequence shown here is derived from an EMBL/GenBank/DDBJ whole genome shotgun (WGS) entry which is preliminary data.</text>
</comment>
<keyword evidence="10" id="KW-1185">Reference proteome</keyword>
<gene>
    <name evidence="6 9" type="primary">rpoE</name>
    <name evidence="9" type="ORF">D1970_06395</name>
</gene>
<comment type="similarity">
    <text evidence="1 6">Belongs to the RpoE family.</text>
</comment>
<evidence type="ECO:0000256" key="2">
    <source>
        <dbReference type="ARBA" id="ARBA00022478"/>
    </source>
</evidence>
<accession>A0A398BAM5</accession>
<dbReference type="NCBIfam" id="TIGR04567">
    <property type="entry name" value="RNAP_delt_lowGC"/>
    <property type="match status" value="1"/>
</dbReference>
<dbReference type="AlphaFoldDB" id="A0A398BAM5"/>
<keyword evidence="5 6" id="KW-0804">Transcription</keyword>
<organism evidence="9 10">
    <name type="scientific">Mesobacillus zeae</name>
    <dbReference type="NCBI Taxonomy" id="1917180"/>
    <lineage>
        <taxon>Bacteria</taxon>
        <taxon>Bacillati</taxon>
        <taxon>Bacillota</taxon>
        <taxon>Bacilli</taxon>
        <taxon>Bacillales</taxon>
        <taxon>Bacillaceae</taxon>
        <taxon>Mesobacillus</taxon>
    </lineage>
</organism>
<comment type="function">
    <text evidence="6">Participates in both the initiation and recycling phases of transcription. In the presence of the delta subunit, RNAP displays an increased specificity of transcription, a decreased affinity for nucleic acids, and an increased efficiency of RNA synthesis because of enhanced recycling.</text>
</comment>
<keyword evidence="3 6" id="KW-0808">Transferase</keyword>
<evidence type="ECO:0000256" key="6">
    <source>
        <dbReference type="HAMAP-Rule" id="MF_00357"/>
    </source>
</evidence>
<evidence type="ECO:0000256" key="5">
    <source>
        <dbReference type="ARBA" id="ARBA00023163"/>
    </source>
</evidence>
<keyword evidence="2 6" id="KW-0240">DNA-directed RNA polymerase</keyword>